<protein>
    <submittedName>
        <fullName evidence="2">Type II toxin-antitoxin system RelE/ParE family toxin</fullName>
    </submittedName>
</protein>
<dbReference type="Proteomes" id="UP001589607">
    <property type="component" value="Unassembled WGS sequence"/>
</dbReference>
<reference evidence="2 3" key="1">
    <citation type="submission" date="2024-09" db="EMBL/GenBank/DDBJ databases">
        <authorList>
            <person name="Sun Q."/>
            <person name="Mori K."/>
        </authorList>
    </citation>
    <scope>NUCLEOTIDE SEQUENCE [LARGE SCALE GENOMIC DNA]</scope>
    <source>
        <strain evidence="2 3">CECT 7955</strain>
    </source>
</reference>
<evidence type="ECO:0000313" key="2">
    <source>
        <dbReference type="EMBL" id="MFB9095880.1"/>
    </source>
</evidence>
<dbReference type="InterPro" id="IPR007712">
    <property type="entry name" value="RelE/ParE_toxin"/>
</dbReference>
<dbReference type="Pfam" id="PF05016">
    <property type="entry name" value="ParE_toxin"/>
    <property type="match status" value="1"/>
</dbReference>
<evidence type="ECO:0000313" key="3">
    <source>
        <dbReference type="Proteomes" id="UP001589607"/>
    </source>
</evidence>
<dbReference type="RefSeq" id="WP_236453410.1">
    <property type="nucleotide sequence ID" value="NZ_CBCSGE010000028.1"/>
</dbReference>
<evidence type="ECO:0000256" key="1">
    <source>
        <dbReference type="ARBA" id="ARBA00022649"/>
    </source>
</evidence>
<proteinExistence type="predicted"/>
<name>A0ABV5GKG7_9FLAO</name>
<sequence length="96" mass="11640">MRYKVIILEEAKSDFRETFNWYKNINPKLSKRFYISFKESLNLLKNNPLNFQLRYDENRIIVLKTFPHLIHFSIEGNTIIIKAIYHSSRDSKLNLF</sequence>
<dbReference type="Gene3D" id="3.30.2310.20">
    <property type="entry name" value="RelE-like"/>
    <property type="match status" value="1"/>
</dbReference>
<accession>A0ABV5GKG7</accession>
<gene>
    <name evidence="2" type="ORF">ACFFVF_05085</name>
</gene>
<keyword evidence="1" id="KW-1277">Toxin-antitoxin system</keyword>
<dbReference type="EMBL" id="JBHMEY010000011">
    <property type="protein sequence ID" value="MFB9095880.1"/>
    <property type="molecule type" value="Genomic_DNA"/>
</dbReference>
<keyword evidence="3" id="KW-1185">Reference proteome</keyword>
<comment type="caution">
    <text evidence="2">The sequence shown here is derived from an EMBL/GenBank/DDBJ whole genome shotgun (WGS) entry which is preliminary data.</text>
</comment>
<dbReference type="InterPro" id="IPR035093">
    <property type="entry name" value="RelE/ParE_toxin_dom_sf"/>
</dbReference>
<organism evidence="2 3">
    <name type="scientific">Flavobacterium jumunjinense</name>
    <dbReference type="NCBI Taxonomy" id="998845"/>
    <lineage>
        <taxon>Bacteria</taxon>
        <taxon>Pseudomonadati</taxon>
        <taxon>Bacteroidota</taxon>
        <taxon>Flavobacteriia</taxon>
        <taxon>Flavobacteriales</taxon>
        <taxon>Flavobacteriaceae</taxon>
        <taxon>Flavobacterium</taxon>
    </lineage>
</organism>